<dbReference type="PRINTS" id="PR00038">
    <property type="entry name" value="HTHLUXR"/>
</dbReference>
<evidence type="ECO:0000256" key="1">
    <source>
        <dbReference type="ARBA" id="ARBA00022553"/>
    </source>
</evidence>
<dbReference type="Pfam" id="PF00196">
    <property type="entry name" value="GerE"/>
    <property type="match status" value="1"/>
</dbReference>
<dbReference type="InterPro" id="IPR058245">
    <property type="entry name" value="NreC/VraR/RcsB-like_REC"/>
</dbReference>
<dbReference type="InterPro" id="IPR000792">
    <property type="entry name" value="Tscrpt_reg_LuxR_C"/>
</dbReference>
<dbReference type="PROSITE" id="PS50043">
    <property type="entry name" value="HTH_LUXR_2"/>
    <property type="match status" value="1"/>
</dbReference>
<evidence type="ECO:0000256" key="3">
    <source>
        <dbReference type="ARBA" id="ARBA00023125"/>
    </source>
</evidence>
<evidence type="ECO:0000313" key="9">
    <source>
        <dbReference type="Proteomes" id="UP001205740"/>
    </source>
</evidence>
<dbReference type="InterPro" id="IPR011006">
    <property type="entry name" value="CheY-like_superfamily"/>
</dbReference>
<gene>
    <name evidence="8" type="ORF">LX12_001023</name>
</gene>
<dbReference type="Gene3D" id="3.40.50.2300">
    <property type="match status" value="1"/>
</dbReference>
<reference evidence="8 9" key="1">
    <citation type="submission" date="2022-06" db="EMBL/GenBank/DDBJ databases">
        <title>Genomic Encyclopedia of Archaeal and Bacterial Type Strains, Phase II (KMG-II): from individual species to whole genera.</title>
        <authorList>
            <person name="Goeker M."/>
        </authorList>
    </citation>
    <scope>NUCLEOTIDE SEQUENCE [LARGE SCALE GENOMIC DNA]</scope>
    <source>
        <strain evidence="8 9">DSM 45037</strain>
    </source>
</reference>
<keyword evidence="3" id="KW-0238">DNA-binding</keyword>
<dbReference type="CDD" id="cd17535">
    <property type="entry name" value="REC_NarL-like"/>
    <property type="match status" value="1"/>
</dbReference>
<name>A0ABT1GXX8_9NOCA</name>
<evidence type="ECO:0000259" key="7">
    <source>
        <dbReference type="PROSITE" id="PS50110"/>
    </source>
</evidence>
<dbReference type="SMART" id="SM00421">
    <property type="entry name" value="HTH_LUXR"/>
    <property type="match status" value="1"/>
</dbReference>
<dbReference type="PANTHER" id="PTHR43214:SF24">
    <property type="entry name" value="TRANSCRIPTIONAL REGULATORY PROTEIN NARL-RELATED"/>
    <property type="match status" value="1"/>
</dbReference>
<sequence length="220" mass="22689">MTDTIRVVVADDQTTIREAVAAMLDLQPDIDVVATAADGATLVSAVGQANPDVVLTDLRMPGVDGAAATRQIGESHPGLPVVVLTTFDDDASVFAALDAGAVGYLTKDADRHELAAAIRAAAAGQSVLDRSVQQRLVAAMRPSGPPGPGTDVTGVGALTAREREVLVHMADGLSNREIAAALFVSESTVKTHINNAFAKLDVRDRAQAVALAYRSGIARG</sequence>
<evidence type="ECO:0000256" key="4">
    <source>
        <dbReference type="ARBA" id="ARBA00023163"/>
    </source>
</evidence>
<evidence type="ECO:0000313" key="8">
    <source>
        <dbReference type="EMBL" id="MCP2159844.1"/>
    </source>
</evidence>
<dbReference type="SUPFAM" id="SSF46894">
    <property type="entry name" value="C-terminal effector domain of the bipartite response regulators"/>
    <property type="match status" value="1"/>
</dbReference>
<dbReference type="SUPFAM" id="SSF52172">
    <property type="entry name" value="CheY-like"/>
    <property type="match status" value="1"/>
</dbReference>
<keyword evidence="2" id="KW-0805">Transcription regulation</keyword>
<dbReference type="InterPro" id="IPR039420">
    <property type="entry name" value="WalR-like"/>
</dbReference>
<proteinExistence type="predicted"/>
<dbReference type="PROSITE" id="PS50110">
    <property type="entry name" value="RESPONSE_REGULATORY"/>
    <property type="match status" value="1"/>
</dbReference>
<accession>A0ABT1GXX8</accession>
<evidence type="ECO:0000256" key="5">
    <source>
        <dbReference type="PROSITE-ProRule" id="PRU00169"/>
    </source>
</evidence>
<dbReference type="EMBL" id="JAMTCG010000002">
    <property type="protein sequence ID" value="MCP2159844.1"/>
    <property type="molecule type" value="Genomic_DNA"/>
</dbReference>
<dbReference type="PROSITE" id="PS00622">
    <property type="entry name" value="HTH_LUXR_1"/>
    <property type="match status" value="1"/>
</dbReference>
<dbReference type="PANTHER" id="PTHR43214">
    <property type="entry name" value="TWO-COMPONENT RESPONSE REGULATOR"/>
    <property type="match status" value="1"/>
</dbReference>
<dbReference type="Pfam" id="PF00072">
    <property type="entry name" value="Response_reg"/>
    <property type="match status" value="1"/>
</dbReference>
<comment type="caution">
    <text evidence="8">The sequence shown here is derived from an EMBL/GenBank/DDBJ whole genome shotgun (WGS) entry which is preliminary data.</text>
</comment>
<dbReference type="InterPro" id="IPR016032">
    <property type="entry name" value="Sig_transdc_resp-reg_C-effctor"/>
</dbReference>
<keyword evidence="4" id="KW-0804">Transcription</keyword>
<feature type="domain" description="Response regulatory" evidence="7">
    <location>
        <begin position="6"/>
        <end position="122"/>
    </location>
</feature>
<evidence type="ECO:0000259" key="6">
    <source>
        <dbReference type="PROSITE" id="PS50043"/>
    </source>
</evidence>
<dbReference type="InterPro" id="IPR001789">
    <property type="entry name" value="Sig_transdc_resp-reg_receiver"/>
</dbReference>
<keyword evidence="9" id="KW-1185">Reference proteome</keyword>
<protein>
    <submittedName>
        <fullName evidence="8">Two component transcriptional regulator, LuxR family</fullName>
    </submittedName>
</protein>
<dbReference type="CDD" id="cd06170">
    <property type="entry name" value="LuxR_C_like"/>
    <property type="match status" value="1"/>
</dbReference>
<feature type="domain" description="HTH luxR-type" evidence="6">
    <location>
        <begin position="151"/>
        <end position="216"/>
    </location>
</feature>
<dbReference type="SMART" id="SM00448">
    <property type="entry name" value="REC"/>
    <property type="match status" value="1"/>
</dbReference>
<keyword evidence="1 5" id="KW-0597">Phosphoprotein</keyword>
<organism evidence="8 9">
    <name type="scientific">Williamsia serinedens</name>
    <dbReference type="NCBI Taxonomy" id="391736"/>
    <lineage>
        <taxon>Bacteria</taxon>
        <taxon>Bacillati</taxon>
        <taxon>Actinomycetota</taxon>
        <taxon>Actinomycetes</taxon>
        <taxon>Mycobacteriales</taxon>
        <taxon>Nocardiaceae</taxon>
        <taxon>Williamsia</taxon>
    </lineage>
</organism>
<dbReference type="Proteomes" id="UP001205740">
    <property type="component" value="Unassembled WGS sequence"/>
</dbReference>
<dbReference type="RefSeq" id="WP_308213969.1">
    <property type="nucleotide sequence ID" value="NZ_BAAAOE010000001.1"/>
</dbReference>
<feature type="modified residue" description="4-aspartylphosphate" evidence="5">
    <location>
        <position position="57"/>
    </location>
</feature>
<evidence type="ECO:0000256" key="2">
    <source>
        <dbReference type="ARBA" id="ARBA00023015"/>
    </source>
</evidence>